<evidence type="ECO:0000256" key="7">
    <source>
        <dbReference type="SAM" id="Phobius"/>
    </source>
</evidence>
<evidence type="ECO:0000256" key="2">
    <source>
        <dbReference type="ARBA" id="ARBA00022741"/>
    </source>
</evidence>
<keyword evidence="5 7" id="KW-0472">Membrane</keyword>
<evidence type="ECO:0000259" key="8">
    <source>
        <dbReference type="Pfam" id="PF04799"/>
    </source>
</evidence>
<protein>
    <submittedName>
        <fullName evidence="9">Mitofusin-2</fullName>
    </submittedName>
</protein>
<dbReference type="SUPFAM" id="SSF111479">
    <property type="entry name" value="Fzo-like conserved region"/>
    <property type="match status" value="1"/>
</dbReference>
<feature type="domain" description="Fzo/mitofusin HR2" evidence="8">
    <location>
        <begin position="28"/>
        <end position="186"/>
    </location>
</feature>
<dbReference type="InterPro" id="IPR006884">
    <property type="entry name" value="Fzo/mitofusin_HR2"/>
</dbReference>
<name>A0AAN9A3B5_HALRR</name>
<organism evidence="9 10">
    <name type="scientific">Halocaridina rubra</name>
    <name type="common">Hawaiian red shrimp</name>
    <dbReference type="NCBI Taxonomy" id="373956"/>
    <lineage>
        <taxon>Eukaryota</taxon>
        <taxon>Metazoa</taxon>
        <taxon>Ecdysozoa</taxon>
        <taxon>Arthropoda</taxon>
        <taxon>Crustacea</taxon>
        <taxon>Multicrustacea</taxon>
        <taxon>Malacostraca</taxon>
        <taxon>Eumalacostraca</taxon>
        <taxon>Eucarida</taxon>
        <taxon>Decapoda</taxon>
        <taxon>Pleocyemata</taxon>
        <taxon>Caridea</taxon>
        <taxon>Atyoidea</taxon>
        <taxon>Atyidae</taxon>
        <taxon>Halocaridina</taxon>
    </lineage>
</organism>
<dbReference type="FunFam" id="1.20.5.110:FF:000012">
    <property type="entry name" value="Mitofusin 2"/>
    <property type="match status" value="1"/>
</dbReference>
<evidence type="ECO:0000256" key="3">
    <source>
        <dbReference type="ARBA" id="ARBA00022801"/>
    </source>
</evidence>
<dbReference type="GO" id="GO:0051646">
    <property type="term" value="P:mitochondrion localization"/>
    <property type="evidence" value="ECO:0007669"/>
    <property type="project" value="TreeGrafter"/>
</dbReference>
<feature type="transmembrane region" description="Helical" evidence="7">
    <location>
        <begin position="38"/>
        <end position="57"/>
    </location>
</feature>
<dbReference type="GO" id="GO:0008053">
    <property type="term" value="P:mitochondrial fusion"/>
    <property type="evidence" value="ECO:0007669"/>
    <property type="project" value="InterPro"/>
</dbReference>
<evidence type="ECO:0000256" key="1">
    <source>
        <dbReference type="ARBA" id="ARBA00004370"/>
    </source>
</evidence>
<comment type="subcellular location">
    <subcellularLocation>
        <location evidence="1">Membrane</location>
    </subcellularLocation>
</comment>
<proteinExistence type="predicted"/>
<feature type="coiled-coil region" evidence="6">
    <location>
        <begin position="140"/>
        <end position="170"/>
    </location>
</feature>
<keyword evidence="3" id="KW-0378">Hydrolase</keyword>
<keyword evidence="7" id="KW-0812">Transmembrane</keyword>
<keyword evidence="2" id="KW-0547">Nucleotide-binding</keyword>
<keyword evidence="7" id="KW-1133">Transmembrane helix</keyword>
<dbReference type="EMBL" id="JAXCGZ010013367">
    <property type="protein sequence ID" value="KAK7072699.1"/>
    <property type="molecule type" value="Genomic_DNA"/>
</dbReference>
<comment type="caution">
    <text evidence="9">The sequence shown here is derived from an EMBL/GenBank/DDBJ whole genome shotgun (WGS) entry which is preliminary data.</text>
</comment>
<dbReference type="InterPro" id="IPR027094">
    <property type="entry name" value="Mitofusin_fam"/>
</dbReference>
<keyword evidence="6" id="KW-0175">Coiled coil</keyword>
<dbReference type="GO" id="GO:0003924">
    <property type="term" value="F:GTPase activity"/>
    <property type="evidence" value="ECO:0007669"/>
    <property type="project" value="InterPro"/>
</dbReference>
<reference evidence="9 10" key="1">
    <citation type="submission" date="2023-11" db="EMBL/GenBank/DDBJ databases">
        <title>Halocaridina rubra genome assembly.</title>
        <authorList>
            <person name="Smith C."/>
        </authorList>
    </citation>
    <scope>NUCLEOTIDE SEQUENCE [LARGE SCALE GENOMIC DNA]</scope>
    <source>
        <strain evidence="9">EP-1</strain>
        <tissue evidence="9">Whole</tissue>
    </source>
</reference>
<keyword evidence="10" id="KW-1185">Reference proteome</keyword>
<sequence length="190" mass="21675">MCKVLPQIPRSVPMTPLTPSNEPQFPVTQDDWSIISRFAVASIGSQGTMGLALALGLLFKTVGWRFIVLTGGVYGCLYAYERLTWTNKAKERVFKKQYVDHATRKLRLIVDLTSHNCSHQVQQELSGTFARLCRLVDESTSEMQRDVRSLEREVQQLEDTTAMAKKLRNKAHYLSNELDIFQQTYLSSDE</sequence>
<gene>
    <name evidence="9" type="primary">MFN2_2</name>
    <name evidence="9" type="ORF">SK128_007853</name>
</gene>
<dbReference type="AlphaFoldDB" id="A0AAN9A3B5"/>
<dbReference type="PANTHER" id="PTHR10465">
    <property type="entry name" value="TRANSMEMBRANE GTPASE FZO1"/>
    <property type="match status" value="1"/>
</dbReference>
<dbReference type="Pfam" id="PF04799">
    <property type="entry name" value="Fzo_mitofusin"/>
    <property type="match status" value="1"/>
</dbReference>
<evidence type="ECO:0000256" key="6">
    <source>
        <dbReference type="SAM" id="Coils"/>
    </source>
</evidence>
<evidence type="ECO:0000313" key="9">
    <source>
        <dbReference type="EMBL" id="KAK7072699.1"/>
    </source>
</evidence>
<dbReference type="Gene3D" id="1.20.5.110">
    <property type="match status" value="1"/>
</dbReference>
<accession>A0AAN9A3B5</accession>
<dbReference type="GO" id="GO:0005741">
    <property type="term" value="C:mitochondrial outer membrane"/>
    <property type="evidence" value="ECO:0007669"/>
    <property type="project" value="InterPro"/>
</dbReference>
<keyword evidence="4" id="KW-0342">GTP-binding</keyword>
<feature type="transmembrane region" description="Helical" evidence="7">
    <location>
        <begin position="63"/>
        <end position="80"/>
    </location>
</feature>
<evidence type="ECO:0000256" key="4">
    <source>
        <dbReference type="ARBA" id="ARBA00023134"/>
    </source>
</evidence>
<evidence type="ECO:0000256" key="5">
    <source>
        <dbReference type="ARBA" id="ARBA00023136"/>
    </source>
</evidence>
<dbReference type="Proteomes" id="UP001381693">
    <property type="component" value="Unassembled WGS sequence"/>
</dbReference>
<evidence type="ECO:0000313" key="10">
    <source>
        <dbReference type="Proteomes" id="UP001381693"/>
    </source>
</evidence>
<dbReference type="GO" id="GO:0005525">
    <property type="term" value="F:GTP binding"/>
    <property type="evidence" value="ECO:0007669"/>
    <property type="project" value="UniProtKB-KW"/>
</dbReference>
<dbReference type="PANTHER" id="PTHR10465:SF3">
    <property type="entry name" value="TRANSMEMBRANE GTPASE MARF-RELATED"/>
    <property type="match status" value="1"/>
</dbReference>